<evidence type="ECO:0008006" key="2">
    <source>
        <dbReference type="Google" id="ProtNLM"/>
    </source>
</evidence>
<dbReference type="AlphaFoldDB" id="X1E860"/>
<dbReference type="Gene3D" id="2.60.40.4070">
    <property type="match status" value="1"/>
</dbReference>
<accession>X1E860</accession>
<evidence type="ECO:0000313" key="1">
    <source>
        <dbReference type="EMBL" id="GAH16540.1"/>
    </source>
</evidence>
<sequence>TFTQSMIFNYSGPQSIIDRIAPIGSGISIFRKNSSNDTIIGVAANNQTVGLSFALRSLSDGIPLSTQLILVDSIMNYFGILPSGAKENRVLQYYSSPNLTVHPTLFRNSIVIRYNVGHVAKRAELKIYDVTGRLIRNFSQLLSYIGYRSSVISWDGTDDIGRKVPEGIYFIYFTASPVWNKENYKETKKIIMLK</sequence>
<reference evidence="1" key="1">
    <citation type="journal article" date="2014" name="Front. Microbiol.">
        <title>High frequency of phylogenetically diverse reductive dehalogenase-homologous genes in deep subseafloor sedimentary metagenomes.</title>
        <authorList>
            <person name="Kawai M."/>
            <person name="Futagami T."/>
            <person name="Toyoda A."/>
            <person name="Takaki Y."/>
            <person name="Nishi S."/>
            <person name="Hori S."/>
            <person name="Arai W."/>
            <person name="Tsubouchi T."/>
            <person name="Morono Y."/>
            <person name="Uchiyama I."/>
            <person name="Ito T."/>
            <person name="Fujiyama A."/>
            <person name="Inagaki F."/>
            <person name="Takami H."/>
        </authorList>
    </citation>
    <scope>NUCLEOTIDE SEQUENCE</scope>
    <source>
        <strain evidence="1">Expedition CK06-06</strain>
    </source>
</reference>
<organism evidence="1">
    <name type="scientific">marine sediment metagenome</name>
    <dbReference type="NCBI Taxonomy" id="412755"/>
    <lineage>
        <taxon>unclassified sequences</taxon>
        <taxon>metagenomes</taxon>
        <taxon>ecological metagenomes</taxon>
    </lineage>
</organism>
<dbReference type="EMBL" id="BART01031667">
    <property type="protein sequence ID" value="GAH16540.1"/>
    <property type="molecule type" value="Genomic_DNA"/>
</dbReference>
<comment type="caution">
    <text evidence="1">The sequence shown here is derived from an EMBL/GenBank/DDBJ whole genome shotgun (WGS) entry which is preliminary data.</text>
</comment>
<name>X1E860_9ZZZZ</name>
<feature type="non-terminal residue" evidence="1">
    <location>
        <position position="1"/>
    </location>
</feature>
<proteinExistence type="predicted"/>
<protein>
    <recommendedName>
        <fullName evidence="2">FlgD Ig-like domain-containing protein</fullName>
    </recommendedName>
</protein>
<gene>
    <name evidence="1" type="ORF">S01H4_54949</name>
</gene>